<evidence type="ECO:0000313" key="1">
    <source>
        <dbReference type="EMBL" id="KAK9804620.1"/>
    </source>
</evidence>
<name>A0AAW1P8K1_9CHLO</name>
<evidence type="ECO:0000313" key="2">
    <source>
        <dbReference type="Proteomes" id="UP001465755"/>
    </source>
</evidence>
<accession>A0AAW1P8K1</accession>
<dbReference type="EMBL" id="JALJOQ010000049">
    <property type="protein sequence ID" value="KAK9804620.1"/>
    <property type="molecule type" value="Genomic_DNA"/>
</dbReference>
<proteinExistence type="predicted"/>
<gene>
    <name evidence="1" type="ORF">WJX73_009783</name>
</gene>
<comment type="caution">
    <text evidence="1">The sequence shown here is derived from an EMBL/GenBank/DDBJ whole genome shotgun (WGS) entry which is preliminary data.</text>
</comment>
<protein>
    <submittedName>
        <fullName evidence="1">Uncharacterized protein</fullName>
    </submittedName>
</protein>
<keyword evidence="2" id="KW-1185">Reference proteome</keyword>
<dbReference type="AlphaFoldDB" id="A0AAW1P8K1"/>
<sequence>MHPCNDFSRSRLDPGVVPAEATRRLASLSELYDWSFALLLCAPAHSCRESRRTYTTGTRKKIRQQQNRMWRPQLTWAGIPIEMTSAFCSVVAAM</sequence>
<dbReference type="Proteomes" id="UP001465755">
    <property type="component" value="Unassembled WGS sequence"/>
</dbReference>
<organism evidence="1 2">
    <name type="scientific">Symbiochloris irregularis</name>
    <dbReference type="NCBI Taxonomy" id="706552"/>
    <lineage>
        <taxon>Eukaryota</taxon>
        <taxon>Viridiplantae</taxon>
        <taxon>Chlorophyta</taxon>
        <taxon>core chlorophytes</taxon>
        <taxon>Trebouxiophyceae</taxon>
        <taxon>Trebouxiales</taxon>
        <taxon>Trebouxiaceae</taxon>
        <taxon>Symbiochloris</taxon>
    </lineage>
</organism>
<reference evidence="1 2" key="1">
    <citation type="journal article" date="2024" name="Nat. Commun.">
        <title>Phylogenomics reveals the evolutionary origins of lichenization in chlorophyte algae.</title>
        <authorList>
            <person name="Puginier C."/>
            <person name="Libourel C."/>
            <person name="Otte J."/>
            <person name="Skaloud P."/>
            <person name="Haon M."/>
            <person name="Grisel S."/>
            <person name="Petersen M."/>
            <person name="Berrin J.G."/>
            <person name="Delaux P.M."/>
            <person name="Dal Grande F."/>
            <person name="Keller J."/>
        </authorList>
    </citation>
    <scope>NUCLEOTIDE SEQUENCE [LARGE SCALE GENOMIC DNA]</scope>
    <source>
        <strain evidence="1 2">SAG 2036</strain>
    </source>
</reference>